<evidence type="ECO:0000313" key="3">
    <source>
        <dbReference type="Proteomes" id="UP001595859"/>
    </source>
</evidence>
<dbReference type="EMBL" id="JBHSIS010000002">
    <property type="protein sequence ID" value="MFC4852647.1"/>
    <property type="molecule type" value="Genomic_DNA"/>
</dbReference>
<feature type="transmembrane region" description="Helical" evidence="1">
    <location>
        <begin position="92"/>
        <end position="112"/>
    </location>
</feature>
<feature type="transmembrane region" description="Helical" evidence="1">
    <location>
        <begin position="59"/>
        <end position="80"/>
    </location>
</feature>
<evidence type="ECO:0008006" key="4">
    <source>
        <dbReference type="Google" id="ProtNLM"/>
    </source>
</evidence>
<keyword evidence="1" id="KW-0812">Transmembrane</keyword>
<reference evidence="3" key="1">
    <citation type="journal article" date="2019" name="Int. J. Syst. Evol. Microbiol.">
        <title>The Global Catalogue of Microorganisms (GCM) 10K type strain sequencing project: providing services to taxonomists for standard genome sequencing and annotation.</title>
        <authorList>
            <consortium name="The Broad Institute Genomics Platform"/>
            <consortium name="The Broad Institute Genome Sequencing Center for Infectious Disease"/>
            <person name="Wu L."/>
            <person name="Ma J."/>
        </authorList>
    </citation>
    <scope>NUCLEOTIDE SEQUENCE [LARGE SCALE GENOMIC DNA]</scope>
    <source>
        <strain evidence="3">ZS-22-S1</strain>
    </source>
</reference>
<accession>A0ABV9RWL1</accession>
<dbReference type="RefSeq" id="WP_378054546.1">
    <property type="nucleotide sequence ID" value="NZ_JBHSIS010000002.1"/>
</dbReference>
<evidence type="ECO:0000256" key="1">
    <source>
        <dbReference type="SAM" id="Phobius"/>
    </source>
</evidence>
<gene>
    <name evidence="2" type="ORF">ACFPCV_03960</name>
</gene>
<keyword evidence="1" id="KW-0472">Membrane</keyword>
<evidence type="ECO:0000313" key="2">
    <source>
        <dbReference type="EMBL" id="MFC4852647.1"/>
    </source>
</evidence>
<feature type="transmembrane region" description="Helical" evidence="1">
    <location>
        <begin position="23"/>
        <end position="47"/>
    </location>
</feature>
<proteinExistence type="predicted"/>
<comment type="caution">
    <text evidence="2">The sequence shown here is derived from an EMBL/GenBank/DDBJ whole genome shotgun (WGS) entry which is preliminary data.</text>
</comment>
<keyword evidence="3" id="KW-1185">Reference proteome</keyword>
<dbReference type="Proteomes" id="UP001595859">
    <property type="component" value="Unassembled WGS sequence"/>
</dbReference>
<organism evidence="2 3">
    <name type="scientific">Actinophytocola glycyrrhizae</name>
    <dbReference type="NCBI Taxonomy" id="2044873"/>
    <lineage>
        <taxon>Bacteria</taxon>
        <taxon>Bacillati</taxon>
        <taxon>Actinomycetota</taxon>
        <taxon>Actinomycetes</taxon>
        <taxon>Pseudonocardiales</taxon>
        <taxon>Pseudonocardiaceae</taxon>
    </lineage>
</organism>
<feature type="transmembrane region" description="Helical" evidence="1">
    <location>
        <begin position="146"/>
        <end position="163"/>
    </location>
</feature>
<sequence length="231" mass="25279">MTADGYAPYPPNFRYPPYPRPRVSAAVLTGVSLWRLAIVACALYGFSDATGWSANFEGLSQQASLVTAIVYTGLLLYPVFTGGTRHEPASPWLRGATTVLLLLVAGTFFGIMGGDFDYLPFEHVYTPLLVLADWLFVGRAQGACRWWHPLTWIAFPLAYLVYFLSAEVHRYLYPFLDPDRDEFAGMIGGLLAGVVAVGYLLYGTGKLKAAVGGQQEGPPRPTAYTAPGWTR</sequence>
<feature type="transmembrane region" description="Helical" evidence="1">
    <location>
        <begin position="118"/>
        <end position="137"/>
    </location>
</feature>
<name>A0ABV9RWL1_9PSEU</name>
<feature type="transmembrane region" description="Helical" evidence="1">
    <location>
        <begin position="183"/>
        <end position="202"/>
    </location>
</feature>
<keyword evidence="1" id="KW-1133">Transmembrane helix</keyword>
<protein>
    <recommendedName>
        <fullName evidence="4">Integral membrane protein</fullName>
    </recommendedName>
</protein>